<reference evidence="7" key="1">
    <citation type="journal article" date="2019" name="Toxins">
        <title>Detection of Abrin-Like and Prepropulchellin-Like Toxin Genes and Transcripts Using Whole Genome Sequencing and Full-Length Transcript Sequencing of Abrus precatorius.</title>
        <authorList>
            <person name="Hovde B.T."/>
            <person name="Daligault H.E."/>
            <person name="Hanschen E.R."/>
            <person name="Kunde Y.A."/>
            <person name="Johnson M.B."/>
            <person name="Starkenburg S.R."/>
            <person name="Johnson S.L."/>
        </authorList>
    </citation>
    <scope>NUCLEOTIDE SEQUENCE [LARGE SCALE GENOMIC DNA]</scope>
</reference>
<dbReference type="GO" id="GO:0005524">
    <property type="term" value="F:ATP binding"/>
    <property type="evidence" value="ECO:0007669"/>
    <property type="project" value="UniProtKB-KW"/>
</dbReference>
<name>A0A8B8K0U4_ABRPR</name>
<dbReference type="CDD" id="cd00009">
    <property type="entry name" value="AAA"/>
    <property type="match status" value="1"/>
</dbReference>
<dbReference type="SMART" id="SM00382">
    <property type="entry name" value="AAA"/>
    <property type="match status" value="1"/>
</dbReference>
<evidence type="ECO:0000256" key="2">
    <source>
        <dbReference type="ARBA" id="ARBA00022741"/>
    </source>
</evidence>
<evidence type="ECO:0000256" key="3">
    <source>
        <dbReference type="ARBA" id="ARBA00022821"/>
    </source>
</evidence>
<dbReference type="InterPro" id="IPR003593">
    <property type="entry name" value="AAA+_ATPase"/>
</dbReference>
<dbReference type="PANTHER" id="PTHR33463">
    <property type="entry name" value="NB-ARC DOMAIN-CONTAINING PROTEIN-RELATED"/>
    <property type="match status" value="1"/>
</dbReference>
<keyword evidence="4" id="KW-0067">ATP-binding</keyword>
<dbReference type="OrthoDB" id="1747797at2759"/>
<accession>A0A8B8K0U4</accession>
<dbReference type="InterPro" id="IPR057135">
    <property type="entry name" value="At4g27190-like_LRR"/>
</dbReference>
<keyword evidence="3" id="KW-0611">Plant defense</keyword>
<dbReference type="Pfam" id="PF00931">
    <property type="entry name" value="NB-ARC"/>
    <property type="match status" value="1"/>
</dbReference>
<keyword evidence="2" id="KW-0547">Nucleotide-binding</keyword>
<keyword evidence="5" id="KW-0175">Coiled coil</keyword>
<evidence type="ECO:0000256" key="5">
    <source>
        <dbReference type="SAM" id="Coils"/>
    </source>
</evidence>
<dbReference type="PRINTS" id="PR00364">
    <property type="entry name" value="DISEASERSIST"/>
</dbReference>
<proteinExistence type="inferred from homology"/>
<dbReference type="GeneID" id="113851106"/>
<gene>
    <name evidence="8" type="primary">LOC113851106</name>
</gene>
<dbReference type="GO" id="GO:0006952">
    <property type="term" value="P:defense response"/>
    <property type="evidence" value="ECO:0007669"/>
    <property type="project" value="UniProtKB-KW"/>
</dbReference>
<dbReference type="Proteomes" id="UP000694853">
    <property type="component" value="Unplaced"/>
</dbReference>
<dbReference type="GO" id="GO:0043531">
    <property type="term" value="F:ADP binding"/>
    <property type="evidence" value="ECO:0007669"/>
    <property type="project" value="InterPro"/>
</dbReference>
<protein>
    <submittedName>
        <fullName evidence="8">Uncharacterized protein LOC113851106</fullName>
    </submittedName>
</protein>
<dbReference type="KEGG" id="aprc:113851106"/>
<dbReference type="InterPro" id="IPR032675">
    <property type="entry name" value="LRR_dom_sf"/>
</dbReference>
<dbReference type="Gene3D" id="1.10.8.430">
    <property type="entry name" value="Helical domain of apoptotic protease-activating factors"/>
    <property type="match status" value="1"/>
</dbReference>
<dbReference type="PANTHER" id="PTHR33463:SF196">
    <property type="entry name" value="NB-ARC DOMAIN DISEASE RESISTANCE PROTEIN"/>
    <property type="match status" value="1"/>
</dbReference>
<reference evidence="8" key="2">
    <citation type="submission" date="2025-08" db="UniProtKB">
        <authorList>
            <consortium name="RefSeq"/>
        </authorList>
    </citation>
    <scope>IDENTIFICATION</scope>
    <source>
        <tissue evidence="8">Young leaves</tissue>
    </source>
</reference>
<evidence type="ECO:0000256" key="4">
    <source>
        <dbReference type="ARBA" id="ARBA00022840"/>
    </source>
</evidence>
<dbReference type="Gene3D" id="3.80.10.10">
    <property type="entry name" value="Ribonuclease Inhibitor"/>
    <property type="match status" value="4"/>
</dbReference>
<evidence type="ECO:0000256" key="1">
    <source>
        <dbReference type="ARBA" id="ARBA00008894"/>
    </source>
</evidence>
<dbReference type="Pfam" id="PF23247">
    <property type="entry name" value="LRR_RPS2"/>
    <property type="match status" value="5"/>
</dbReference>
<evidence type="ECO:0000313" key="8">
    <source>
        <dbReference type="RefSeq" id="XP_027337392.1"/>
    </source>
</evidence>
<evidence type="ECO:0000313" key="7">
    <source>
        <dbReference type="Proteomes" id="UP000694853"/>
    </source>
</evidence>
<dbReference type="InterPro" id="IPR042197">
    <property type="entry name" value="Apaf_helical"/>
</dbReference>
<feature type="coiled-coil region" evidence="5">
    <location>
        <begin position="32"/>
        <end position="66"/>
    </location>
</feature>
<dbReference type="RefSeq" id="XP_027337392.1">
    <property type="nucleotide sequence ID" value="XM_027481591.1"/>
</dbReference>
<dbReference type="SUPFAM" id="SSF52058">
    <property type="entry name" value="L domain-like"/>
    <property type="match status" value="1"/>
</dbReference>
<feature type="domain" description="AAA+ ATPase" evidence="6">
    <location>
        <begin position="179"/>
        <end position="407"/>
    </location>
</feature>
<comment type="similarity">
    <text evidence="1">Belongs to the disease resistance NB-LRR family.</text>
</comment>
<dbReference type="SUPFAM" id="SSF52047">
    <property type="entry name" value="RNI-like"/>
    <property type="match status" value="2"/>
</dbReference>
<dbReference type="Gene3D" id="3.40.50.300">
    <property type="entry name" value="P-loop containing nucleotide triphosphate hydrolases"/>
    <property type="match status" value="1"/>
</dbReference>
<dbReference type="SUPFAM" id="SSF52540">
    <property type="entry name" value="P-loop containing nucleoside triphosphate hydrolases"/>
    <property type="match status" value="1"/>
</dbReference>
<evidence type="ECO:0000259" key="6">
    <source>
        <dbReference type="SMART" id="SM00382"/>
    </source>
</evidence>
<dbReference type="InterPro" id="IPR050905">
    <property type="entry name" value="Plant_NBS-LRR"/>
</dbReference>
<sequence length="1896" mass="216863">MDPLAGCYQFLTSPHVKAWLEKQLNELVIIHLKLYEARVQELKEGVQKLEKARIEVQHKVDEEEDRYGRDIPVDVKEWIERVDKIISECKKFNGDKRHELAVFDSGYLPKPGIRYRLSREAYNITRKVNRLLQTYKHNVISYWLGPPSIAAFLTNIGYESFSSRDETIKKINAALKNPSIRIIGVHGWSGVGKTTLVKEVAKEALQNLEAKMFEVVIMANATRNPDIRKIQGQIADMLGMALDEESDIARAARIRNRLKNEKKSTLIILDDLWSKVDFNMLGIPFENDNIVKEGKLKYNTSEDYNFVREGKLDSNKLGVPSENGNIVKEGKLNFKGLKNIIKEGKSTGEHNLMIMEKQHHASSGTKTEETLSHYIGCKVFLISESKQILSSHMEGKEDHIFFVDVLEKKEAETLFKKMAGVDYGNSGFEKLAAQIANRCNGLPMSIVTTAKALKNQSRSVWEDVHRKLEWQKLTGAPEFSTKLSYDLLENEELKYTFLLCARMGHDALIVDLVKYCIGLGFLQGIYTVREVRERVYSLVGKLKESGLLSDSYSSDHFTMQDIVRSAALSIASKENDVFTMTKRKIDEWPDKLERYAAISLHHCDIIEGFPRRINCPRLRLFHVDNNDPSLKIPENFFKGMRELKVLILTGFHLSPLPSSIRCLTKLRMLCLEHCVLGKDLSIIGELKKLRILSFSGSDVEHLPFELKQLTKLQIFDISNCSKLREIPPNVISSLISLEELHMRDSLIQSKDEEQTDQSLFTVLSELRLLHQLTTLDIQIPNTAHLPNNLFFDKLYNYKIVIGDMKADLEIDFKMPEKHETSRFLAIQLKDSFDIHSQMGIKMLFDRVEILLLEDLKGVQDIFYCLNLKGFPCLKHLLIVSNSNIHSLINPKDRHHPERAFPKLESLYLYDLKKLDKICLCELSEPSFGKLKVIKINLCGQLKNVFSKSVVKLLIALETIEVSECSSFQIRENGIVLNPNQQNMEWPITFPKILSSKFNSLGCEWLLEFRIFNIIFNGQQSGESSKPFHKDISEFMQHEGHKLQVMNAIFDINDKKQDVVDVINLQDVHIETLPNLKHVWKWNKDQEGILNLNKLQKIWVHDCNMLENIFPFAVAKHLNNLEYLVVSDCIGLREIVAEGEATNTNTTNPNPSFKFPKLTTIKFSKLPKLASFYPGAFELCFPALNDLSIKLCDKLEPFSKETTHAQRKLVLFPEKVPVINKLKSMQIESWHAKSSSSYMGEGNHRRDNLEELCLSRLMNTEILYSFLHRNPNLESLSLNNCFFRNIMPLRRPIEIENLGVVPKLKSLKLIDMPNLENLGFEPNIILQRIELMILKNCPCLVTMVPSSVSLTHLTNLEVVNCNGLESLMSPSTAKSLGQLSTLKVINCESLKEIIGDEDENAEKVEIVFKQLKALELVSLKNLNSFCCSKSCAFEFPSLEKLVKFFEGMEEMSFSKHLELQKAWQEGVGMQNSWFYSLKTLKLENCEIQPCAIPSNILPYLKSLKELEKLTLQGLSELTHVWEKNGQGTLSFQNLQVVFVIDCENLQNLFPVVLAKNLKKLDKIKIENCDGLLEIVGKEEDTALGITEKFVFPCLTCLNLYVLPQLTYFYPGTFILECPTLYRLSVWRCLKLKLFENAQLEGEGNNNSINGQFLFPDVKAISNFEELILSWKHISALRLRVRQLTEDLKYLSYLCLFFDVNVNEKPILPIEILEKAPNLQKLSIAFCNSPEIFLTQNHEFGENGMLGHLKILTLVKVSKLQSFGSEGSPWLNTICEKLNELNISGCPNLTTLVHSTSDVPFSYLKKLYISDCNELGYLFTSSAAKMLMHLEEITIKECESMKKILEKEQEETTLEGIKFERLHHIDLNTLPNLECFYSGTDTLHLPSLVQVDIGNAPR</sequence>
<organism evidence="7 8">
    <name type="scientific">Abrus precatorius</name>
    <name type="common">Indian licorice</name>
    <name type="synonym">Glycine abrus</name>
    <dbReference type="NCBI Taxonomy" id="3816"/>
    <lineage>
        <taxon>Eukaryota</taxon>
        <taxon>Viridiplantae</taxon>
        <taxon>Streptophyta</taxon>
        <taxon>Embryophyta</taxon>
        <taxon>Tracheophyta</taxon>
        <taxon>Spermatophyta</taxon>
        <taxon>Magnoliopsida</taxon>
        <taxon>eudicotyledons</taxon>
        <taxon>Gunneridae</taxon>
        <taxon>Pentapetalae</taxon>
        <taxon>rosids</taxon>
        <taxon>fabids</taxon>
        <taxon>Fabales</taxon>
        <taxon>Fabaceae</taxon>
        <taxon>Papilionoideae</taxon>
        <taxon>50 kb inversion clade</taxon>
        <taxon>NPAAA clade</taxon>
        <taxon>indigoferoid/millettioid clade</taxon>
        <taxon>Abreae</taxon>
        <taxon>Abrus</taxon>
    </lineage>
</organism>
<keyword evidence="7" id="KW-1185">Reference proteome</keyword>
<dbReference type="InterPro" id="IPR027417">
    <property type="entry name" value="P-loop_NTPase"/>
</dbReference>
<dbReference type="InterPro" id="IPR002182">
    <property type="entry name" value="NB-ARC"/>
</dbReference>